<reference evidence="2 3" key="1">
    <citation type="submission" date="2020-08" db="EMBL/GenBank/DDBJ databases">
        <title>Genomic Encyclopedia of Type Strains, Phase IV (KMG-IV): sequencing the most valuable type-strain genomes for metagenomic binning, comparative biology and taxonomic classification.</title>
        <authorList>
            <person name="Goeker M."/>
        </authorList>
    </citation>
    <scope>NUCLEOTIDE SEQUENCE [LARGE SCALE GENOMIC DNA]</scope>
    <source>
        <strain evidence="2 3">DSM 21793</strain>
    </source>
</reference>
<keyword evidence="1" id="KW-0732">Signal</keyword>
<proteinExistence type="predicted"/>
<protein>
    <submittedName>
        <fullName evidence="2">Uncharacterized protein</fullName>
    </submittedName>
</protein>
<keyword evidence="3" id="KW-1185">Reference proteome</keyword>
<feature type="chain" id="PRO_5032532833" evidence="1">
    <location>
        <begin position="20"/>
        <end position="167"/>
    </location>
</feature>
<dbReference type="RefSeq" id="WP_183773418.1">
    <property type="nucleotide sequence ID" value="NZ_JACIDK010000003.1"/>
</dbReference>
<dbReference type="EMBL" id="JACIDK010000003">
    <property type="protein sequence ID" value="MBB3891905.1"/>
    <property type="molecule type" value="Genomic_DNA"/>
</dbReference>
<evidence type="ECO:0000256" key="1">
    <source>
        <dbReference type="SAM" id="SignalP"/>
    </source>
</evidence>
<dbReference type="Proteomes" id="UP000530564">
    <property type="component" value="Unassembled WGS sequence"/>
</dbReference>
<evidence type="ECO:0000313" key="2">
    <source>
        <dbReference type="EMBL" id="MBB3891905.1"/>
    </source>
</evidence>
<dbReference type="AlphaFoldDB" id="A0A839ZZ62"/>
<name>A0A839ZZ62_9CAUL</name>
<gene>
    <name evidence="2" type="ORF">GGQ61_002633</name>
</gene>
<comment type="caution">
    <text evidence="2">The sequence shown here is derived from an EMBL/GenBank/DDBJ whole genome shotgun (WGS) entry which is preliminary data.</text>
</comment>
<accession>A0A839ZZ62</accession>
<sequence>MKSAAFALALFAAAGLAQAQEPLHVWSVDTPKDADAALRFGLPDTDDQPIAFTCVRGSGQVKVSADIAKRLGVERVGKTWVDKAGVRAPWPMSVALASEGASLSLRGVGHPNDITDGTLVLTEFSTRAPLAAAFRKTGIISLSAAGDSVKPPPAPKGAVRKFLSACK</sequence>
<feature type="signal peptide" evidence="1">
    <location>
        <begin position="1"/>
        <end position="19"/>
    </location>
</feature>
<evidence type="ECO:0000313" key="3">
    <source>
        <dbReference type="Proteomes" id="UP000530564"/>
    </source>
</evidence>
<organism evidence="2 3">
    <name type="scientific">Phenylobacterium haematophilum</name>
    <dbReference type="NCBI Taxonomy" id="98513"/>
    <lineage>
        <taxon>Bacteria</taxon>
        <taxon>Pseudomonadati</taxon>
        <taxon>Pseudomonadota</taxon>
        <taxon>Alphaproteobacteria</taxon>
        <taxon>Caulobacterales</taxon>
        <taxon>Caulobacteraceae</taxon>
        <taxon>Phenylobacterium</taxon>
    </lineage>
</organism>